<dbReference type="PROSITE" id="PS00433">
    <property type="entry name" value="PHOSPHOFRUCTOKINASE"/>
    <property type="match status" value="1"/>
</dbReference>
<feature type="binding site" evidence="14">
    <location>
        <position position="292"/>
    </location>
    <ligand>
        <name>substrate</name>
        <note>ligand shared between dimeric partners</note>
    </ligand>
</feature>
<dbReference type="InterPro" id="IPR015912">
    <property type="entry name" value="Phosphofructokinase_CS"/>
</dbReference>
<dbReference type="GO" id="GO:0070095">
    <property type="term" value="F:fructose-6-phosphate binding"/>
    <property type="evidence" value="ECO:0007669"/>
    <property type="project" value="TreeGrafter"/>
</dbReference>
<dbReference type="InterPro" id="IPR022953">
    <property type="entry name" value="ATP_PFK"/>
</dbReference>
<feature type="binding site" evidence="14">
    <location>
        <position position="25"/>
    </location>
    <ligand>
        <name>ATP</name>
        <dbReference type="ChEBI" id="CHEBI:30616"/>
    </ligand>
</feature>
<dbReference type="HAMAP" id="MF_03184">
    <property type="entry name" value="Phosphofructokinase_I_E"/>
    <property type="match status" value="1"/>
</dbReference>
<feature type="binding site" description="in other chain" evidence="14">
    <location>
        <position position="747"/>
    </location>
    <ligand>
        <name>beta-D-fructose 2,6-bisphosphate</name>
        <dbReference type="ChEBI" id="CHEBI:58579"/>
        <note>allosteric activator; ligand shared between dimeric partners</note>
    </ligand>
</feature>
<keyword evidence="12 14" id="KW-0324">Glycolysis</keyword>
<keyword evidence="8 14" id="KW-0547">Nucleotide-binding</keyword>
<evidence type="ECO:0000256" key="16">
    <source>
        <dbReference type="SAM" id="MobiDB-lite"/>
    </source>
</evidence>
<feature type="domain" description="Phosphofructokinase" evidence="17">
    <location>
        <begin position="17"/>
        <end position="324"/>
    </location>
</feature>
<organism evidence="18 19">
    <name type="scientific">Dendryphion nanum</name>
    <dbReference type="NCBI Taxonomy" id="256645"/>
    <lineage>
        <taxon>Eukaryota</taxon>
        <taxon>Fungi</taxon>
        <taxon>Dikarya</taxon>
        <taxon>Ascomycota</taxon>
        <taxon>Pezizomycotina</taxon>
        <taxon>Dothideomycetes</taxon>
        <taxon>Pleosporomycetidae</taxon>
        <taxon>Pleosporales</taxon>
        <taxon>Torulaceae</taxon>
        <taxon>Dendryphion</taxon>
    </lineage>
</organism>
<dbReference type="NCBIfam" id="TIGR02478">
    <property type="entry name" value="6PF1K_euk"/>
    <property type="match status" value="1"/>
</dbReference>
<keyword evidence="19" id="KW-1185">Reference proteome</keyword>
<evidence type="ECO:0000256" key="2">
    <source>
        <dbReference type="ARBA" id="ARBA00004496"/>
    </source>
</evidence>
<dbReference type="Pfam" id="PF00365">
    <property type="entry name" value="PFK"/>
    <property type="match status" value="2"/>
</dbReference>
<evidence type="ECO:0000256" key="6">
    <source>
        <dbReference type="ARBA" id="ARBA00022679"/>
    </source>
</evidence>
<comment type="function">
    <text evidence="14">Catalyzes the phosphorylation of D-fructose 6-phosphate to fructose 1,6-bisphosphate by ATP, the first committing step of glycolysis.</text>
</comment>
<feature type="region of interest" description="Disordered" evidence="16">
    <location>
        <begin position="766"/>
        <end position="789"/>
    </location>
</feature>
<dbReference type="GO" id="GO:0003872">
    <property type="term" value="F:6-phosphofructokinase activity"/>
    <property type="evidence" value="ECO:0007669"/>
    <property type="project" value="UniProtKB-UniRule"/>
</dbReference>
<comment type="activity regulation">
    <text evidence="14">Allosterically activated by ADP, AMP, or fructose 2,6-bisphosphate, and allosterically inhibited by ATP or citrate.</text>
</comment>
<dbReference type="SUPFAM" id="SSF53784">
    <property type="entry name" value="Phosphofructokinase"/>
    <property type="match status" value="2"/>
</dbReference>
<feature type="binding site" evidence="14">
    <location>
        <begin position="88"/>
        <end position="89"/>
    </location>
    <ligand>
        <name>ATP</name>
        <dbReference type="ChEBI" id="CHEBI:30616"/>
    </ligand>
</feature>
<dbReference type="InterPro" id="IPR035966">
    <property type="entry name" value="PKF_sf"/>
</dbReference>
<feature type="binding site" description="in other chain" evidence="14">
    <location>
        <begin position="208"/>
        <end position="210"/>
    </location>
    <ligand>
        <name>substrate</name>
        <note>ligand shared between dimeric partners</note>
    </ligand>
</feature>
<feature type="binding site" description="in other chain" evidence="14">
    <location>
        <begin position="298"/>
        <end position="301"/>
    </location>
    <ligand>
        <name>substrate</name>
        <note>ligand shared between dimeric partners</note>
    </ligand>
</feature>
<dbReference type="Gene3D" id="3.40.50.450">
    <property type="match status" value="2"/>
</dbReference>
<evidence type="ECO:0000256" key="8">
    <source>
        <dbReference type="ARBA" id="ARBA00022741"/>
    </source>
</evidence>
<evidence type="ECO:0000256" key="5">
    <source>
        <dbReference type="ARBA" id="ARBA00022533"/>
    </source>
</evidence>
<dbReference type="GO" id="GO:0016208">
    <property type="term" value="F:AMP binding"/>
    <property type="evidence" value="ECO:0007669"/>
    <property type="project" value="TreeGrafter"/>
</dbReference>
<keyword evidence="10 14" id="KW-0067">ATP-binding</keyword>
<dbReference type="GO" id="GO:0030388">
    <property type="term" value="P:fructose 1,6-bisphosphate metabolic process"/>
    <property type="evidence" value="ECO:0007669"/>
    <property type="project" value="TreeGrafter"/>
</dbReference>
<feature type="binding site" description="in other chain" evidence="14">
    <location>
        <begin position="675"/>
        <end position="678"/>
    </location>
    <ligand>
        <name>beta-D-fructose 2,6-bisphosphate</name>
        <dbReference type="ChEBI" id="CHEBI:58579"/>
        <note>allosteric activator; ligand shared between dimeric partners</note>
    </ligand>
</feature>
<dbReference type="GO" id="GO:0006002">
    <property type="term" value="P:fructose 6-phosphate metabolic process"/>
    <property type="evidence" value="ECO:0007669"/>
    <property type="project" value="InterPro"/>
</dbReference>
<feature type="binding site" description="in other chain" evidence="14">
    <location>
        <position position="643"/>
    </location>
    <ligand>
        <name>beta-D-fructose 2,6-bisphosphate</name>
        <dbReference type="ChEBI" id="CHEBI:58579"/>
        <note>allosteric activator; ligand shared between dimeric partners</note>
    </ligand>
</feature>
<feature type="binding site" evidence="14">
    <location>
        <position position="576"/>
    </location>
    <ligand>
        <name>beta-D-fructose 2,6-bisphosphate</name>
        <dbReference type="ChEBI" id="CHEBI:58579"/>
        <note>allosteric activator; ligand shared between dimeric partners</note>
    </ligand>
</feature>
<evidence type="ECO:0000256" key="11">
    <source>
        <dbReference type="ARBA" id="ARBA00022842"/>
    </source>
</evidence>
<comment type="similarity">
    <text evidence="15">Belongs to the phosphofructokinase type A (PFKA) family. ATP-dependent PFK group I subfamily. Eukaryotic two domain clade "E" sub-subfamily.</text>
</comment>
<dbReference type="PIRSF" id="PIRSF000533">
    <property type="entry name" value="ATP_PFK_euk"/>
    <property type="match status" value="1"/>
</dbReference>
<feature type="binding site" description="in other chain" evidence="14">
    <location>
        <position position="481"/>
    </location>
    <ligand>
        <name>beta-D-fructose 2,6-bisphosphate</name>
        <dbReference type="ChEBI" id="CHEBI:58579"/>
        <note>allosteric activator; ligand shared between dimeric partners</note>
    </ligand>
</feature>
<dbReference type="Proteomes" id="UP000700596">
    <property type="component" value="Unassembled WGS sequence"/>
</dbReference>
<evidence type="ECO:0000313" key="18">
    <source>
        <dbReference type="EMBL" id="KAH7139392.1"/>
    </source>
</evidence>
<comment type="caution">
    <text evidence="18">The sequence shown here is derived from an EMBL/GenBank/DDBJ whole genome shotgun (WGS) entry which is preliminary data.</text>
</comment>
<feature type="region of interest" description="C-terminal regulatory PFK domain 2" evidence="14">
    <location>
        <begin position="405"/>
        <end position="789"/>
    </location>
</feature>
<keyword evidence="11 14" id="KW-0460">Magnesium</keyword>
<reference evidence="18" key="1">
    <citation type="journal article" date="2021" name="Nat. Commun.">
        <title>Genetic determinants of endophytism in the Arabidopsis root mycobiome.</title>
        <authorList>
            <person name="Mesny F."/>
            <person name="Miyauchi S."/>
            <person name="Thiergart T."/>
            <person name="Pickel B."/>
            <person name="Atanasova L."/>
            <person name="Karlsson M."/>
            <person name="Huettel B."/>
            <person name="Barry K.W."/>
            <person name="Haridas S."/>
            <person name="Chen C."/>
            <person name="Bauer D."/>
            <person name="Andreopoulos W."/>
            <person name="Pangilinan J."/>
            <person name="LaButti K."/>
            <person name="Riley R."/>
            <person name="Lipzen A."/>
            <person name="Clum A."/>
            <person name="Drula E."/>
            <person name="Henrissat B."/>
            <person name="Kohler A."/>
            <person name="Grigoriev I.V."/>
            <person name="Martin F.M."/>
            <person name="Hacquard S."/>
        </authorList>
    </citation>
    <scope>NUCLEOTIDE SEQUENCE</scope>
    <source>
        <strain evidence="18">MPI-CAGE-CH-0243</strain>
    </source>
</reference>
<dbReference type="PRINTS" id="PR00476">
    <property type="entry name" value="PHFRCTKINASE"/>
</dbReference>
<gene>
    <name evidence="18" type="ORF">B0J11DRAFT_42157</name>
</gene>
<accession>A0A9P9ELQ0</accession>
<sequence length="789" mass="85950">MAPTEVPPPPLSGSKRRIAVMTSGGDAPGMNGAVRAVVRMAIHYGCEAYAVYEGYDGLVKGGDMIREESWEDVRGFLGEGGTLIGTARCKEFYERPGRLQAAKNMVLKGIDALVICGGDGSLTGADTFRKEWPGLLEELVNTNQLTAQDTQPFQHLNIVGLVGSIDNDLSMTDATIGCYSSLARICEAIDSVDTTATSHQRAFVIEVMGRHCGWLALMAGVATGADYIFIPENPPAAGWETEMCSVIKKHRARGKRKTIAIVAEGAIDRDLNKITPAMVKDVLSKTAGLDTRVTTLGHVQRGGTPCAYDRMLATLQGVEAVKAVLDATPDTPSPVICMIENKIVRRPLLEAVAQTQEVAKAIEAKNFDRAMELRDAEFAEYYKSYQITTATEQPDLLLPENERMRVGIIHVGAPAGGMNAATRAAVAYALARGHTPIALHNGFPGLIRHHSDEPLGAVREIKWLDAESWASKGGSEIGTNRGLPSEDLETVAFVFKKYNIQALFVVGGFEAFTAVSELRKGRAYYKAFKIPMVIIPATISNNVPGTEYSIGSDTCLNALIQYCDACRQSASASRRRVFVIETQGGESGYIATIAGLSIGALAVYTPEDGINIKMLDHDIDYLRDSFLKDKGQNRAGKIILVNEKASKVYSVQHIADMIAESGKGKFESRHGVPGHFQQGTVPSPQDRVRAVRFGVRAMRHIETFAKNTHEEIEEEPMSSVVIGIRGAKVLFSPMETVERKETDFKRRRPKDEFWMSLKEVVNILSGRPSPPKDVPDIKTLAGHTRNESI</sequence>
<dbReference type="PANTHER" id="PTHR13697:SF4">
    <property type="entry name" value="ATP-DEPENDENT 6-PHOSPHOFRUCTOKINASE"/>
    <property type="match status" value="1"/>
</dbReference>
<feature type="binding site" evidence="14">
    <location>
        <position position="119"/>
    </location>
    <ligand>
        <name>Mg(2+)</name>
        <dbReference type="ChEBI" id="CHEBI:18420"/>
        <note>catalytic</note>
    </ligand>
</feature>
<evidence type="ECO:0000256" key="13">
    <source>
        <dbReference type="ARBA" id="ARBA00048070"/>
    </source>
</evidence>
<evidence type="ECO:0000256" key="9">
    <source>
        <dbReference type="ARBA" id="ARBA00022777"/>
    </source>
</evidence>
<evidence type="ECO:0000256" key="3">
    <source>
        <dbReference type="ARBA" id="ARBA00004679"/>
    </source>
</evidence>
<comment type="similarity">
    <text evidence="14">Belongs to the phosphofructokinase type A (PFKA) family. ATP-dependent PFK group I subfamily. Eukaryotic two domain clade 'E' sub-subfamily.</text>
</comment>
<feature type="region of interest" description="N-terminal catalytic PFK domain 1" evidence="14">
    <location>
        <begin position="1"/>
        <end position="390"/>
    </location>
</feature>
<feature type="binding site" description="in other chain" evidence="14">
    <location>
        <position position="264"/>
    </location>
    <ligand>
        <name>substrate</name>
        <note>ligand shared between dimeric partners</note>
    </ligand>
</feature>
<evidence type="ECO:0000313" key="19">
    <source>
        <dbReference type="Proteomes" id="UP000700596"/>
    </source>
</evidence>
<feature type="active site" description="Proton acceptor" evidence="14">
    <location>
        <position position="166"/>
    </location>
</feature>
<feature type="region of interest" description="Interdomain linker" evidence="14">
    <location>
        <begin position="391"/>
        <end position="404"/>
    </location>
</feature>
<dbReference type="EC" id="2.7.1.11" evidence="14"/>
<feature type="binding site" evidence="14">
    <location>
        <position position="669"/>
    </location>
    <ligand>
        <name>beta-D-fructose 2,6-bisphosphate</name>
        <dbReference type="ChEBI" id="CHEBI:58579"/>
        <note>allosteric activator; ligand shared between dimeric partners</note>
    </ligand>
</feature>
<comment type="catalytic activity">
    <reaction evidence="13 14 15">
        <text>beta-D-fructose 6-phosphate + ATP = beta-D-fructose 1,6-bisphosphate + ADP + H(+)</text>
        <dbReference type="Rhea" id="RHEA:16109"/>
        <dbReference type="ChEBI" id="CHEBI:15378"/>
        <dbReference type="ChEBI" id="CHEBI:30616"/>
        <dbReference type="ChEBI" id="CHEBI:32966"/>
        <dbReference type="ChEBI" id="CHEBI:57634"/>
        <dbReference type="ChEBI" id="CHEBI:456216"/>
        <dbReference type="EC" id="2.7.1.11"/>
    </reaction>
</comment>
<dbReference type="Gene3D" id="3.40.50.460">
    <property type="entry name" value="Phosphofructokinase domain"/>
    <property type="match status" value="2"/>
</dbReference>
<comment type="pathway">
    <text evidence="3 14 15">Carbohydrate degradation; glycolysis; D-glyceraldehyde 3-phosphate and glycerone phosphate from D-glucose: step 3/4.</text>
</comment>
<dbReference type="GO" id="GO:0061621">
    <property type="term" value="P:canonical glycolysis"/>
    <property type="evidence" value="ECO:0007669"/>
    <property type="project" value="TreeGrafter"/>
</dbReference>
<dbReference type="EMBL" id="JAGMWT010000001">
    <property type="protein sequence ID" value="KAH7139392.1"/>
    <property type="molecule type" value="Genomic_DNA"/>
</dbReference>
<feature type="binding site" description="in other chain" evidence="14">
    <location>
        <begin position="583"/>
        <end position="585"/>
    </location>
    <ligand>
        <name>beta-D-fructose 2,6-bisphosphate</name>
        <dbReference type="ChEBI" id="CHEBI:58579"/>
        <note>allosteric activator; ligand shared between dimeric partners</note>
    </ligand>
</feature>
<proteinExistence type="inferred from homology"/>
<evidence type="ECO:0000256" key="7">
    <source>
        <dbReference type="ARBA" id="ARBA00022723"/>
    </source>
</evidence>
<evidence type="ECO:0000256" key="1">
    <source>
        <dbReference type="ARBA" id="ARBA00001946"/>
    </source>
</evidence>
<protein>
    <recommendedName>
        <fullName evidence="14">ATP-dependent 6-phosphofructokinase</fullName>
        <shortName evidence="14">ATP-PFK</shortName>
        <shortName evidence="14">Phosphofructokinase</shortName>
        <ecNumber evidence="14">2.7.1.11</ecNumber>
    </recommendedName>
    <alternativeName>
        <fullName evidence="14">Phosphohexokinase</fullName>
    </alternativeName>
</protein>
<feature type="binding site" description="in other chain" evidence="14">
    <location>
        <begin position="164"/>
        <end position="166"/>
    </location>
    <ligand>
        <name>substrate</name>
        <note>ligand shared between dimeric partners</note>
    </ligand>
</feature>
<dbReference type="FunFam" id="3.40.50.460:FF:000007">
    <property type="entry name" value="ATP-dependent 6-phosphofructokinase"/>
    <property type="match status" value="1"/>
</dbReference>
<evidence type="ECO:0000256" key="4">
    <source>
        <dbReference type="ARBA" id="ARBA00022490"/>
    </source>
</evidence>
<evidence type="ECO:0000256" key="12">
    <source>
        <dbReference type="ARBA" id="ARBA00023152"/>
    </source>
</evidence>
<dbReference type="GO" id="GO:0048029">
    <property type="term" value="F:monosaccharide binding"/>
    <property type="evidence" value="ECO:0007669"/>
    <property type="project" value="TreeGrafter"/>
</dbReference>
<feature type="binding site" evidence="14">
    <location>
        <begin position="118"/>
        <end position="121"/>
    </location>
    <ligand>
        <name>ATP</name>
        <dbReference type="ChEBI" id="CHEBI:30616"/>
    </ligand>
</feature>
<dbReference type="AlphaFoldDB" id="A0A9P9ELQ0"/>
<keyword evidence="5 14" id="KW-0021">Allosteric enzyme</keyword>
<evidence type="ECO:0000256" key="15">
    <source>
        <dbReference type="PIRNR" id="PIRNR000533"/>
    </source>
</evidence>
<feature type="binding site" evidence="14">
    <location>
        <position position="201"/>
    </location>
    <ligand>
        <name>substrate</name>
        <note>ligand shared between dimeric partners</note>
    </ligand>
</feature>
<comment type="cofactor">
    <cofactor evidence="1 14">
        <name>Mg(2+)</name>
        <dbReference type="ChEBI" id="CHEBI:18420"/>
    </cofactor>
</comment>
<evidence type="ECO:0000256" key="10">
    <source>
        <dbReference type="ARBA" id="ARBA00022840"/>
    </source>
</evidence>
<dbReference type="GO" id="GO:0042802">
    <property type="term" value="F:identical protein binding"/>
    <property type="evidence" value="ECO:0007669"/>
    <property type="project" value="TreeGrafter"/>
</dbReference>
<dbReference type="PANTHER" id="PTHR13697">
    <property type="entry name" value="PHOSPHOFRUCTOKINASE"/>
    <property type="match status" value="1"/>
</dbReference>
<dbReference type="GO" id="GO:0005739">
    <property type="term" value="C:mitochondrion"/>
    <property type="evidence" value="ECO:0007669"/>
    <property type="project" value="TreeGrafter"/>
</dbReference>
<keyword evidence="6 14" id="KW-0808">Transferase</keyword>
<comment type="subcellular location">
    <subcellularLocation>
        <location evidence="2 14">Cytoplasm</location>
    </subcellularLocation>
</comment>
<keyword evidence="9 14" id="KW-0418">Kinase</keyword>
<feature type="binding site" description="in other chain" evidence="14">
    <location>
        <begin position="538"/>
        <end position="542"/>
    </location>
    <ligand>
        <name>beta-D-fructose 2,6-bisphosphate</name>
        <dbReference type="ChEBI" id="CHEBI:58579"/>
        <note>allosteric activator; ligand shared between dimeric partners</note>
    </ligand>
</feature>
<dbReference type="GO" id="GO:0005524">
    <property type="term" value="F:ATP binding"/>
    <property type="evidence" value="ECO:0007669"/>
    <property type="project" value="UniProtKB-KW"/>
</dbReference>
<feature type="domain" description="Phosphofructokinase" evidence="17">
    <location>
        <begin position="405"/>
        <end position="700"/>
    </location>
</feature>
<keyword evidence="7 14" id="KW-0479">Metal-binding</keyword>
<dbReference type="InterPro" id="IPR009161">
    <property type="entry name" value="6-Pfructokinase_euk"/>
</dbReference>
<dbReference type="FunFam" id="3.40.50.460:FF:000008">
    <property type="entry name" value="ATP-dependent 6-phosphofructokinase"/>
    <property type="match status" value="1"/>
</dbReference>
<name>A0A9P9ELQ0_9PLEO</name>
<keyword evidence="4 14" id="KW-0963">Cytoplasm</keyword>
<dbReference type="GO" id="GO:0005945">
    <property type="term" value="C:6-phosphofructokinase complex"/>
    <property type="evidence" value="ECO:0007669"/>
    <property type="project" value="TreeGrafter"/>
</dbReference>
<dbReference type="InterPro" id="IPR000023">
    <property type="entry name" value="Phosphofructokinase_dom"/>
</dbReference>
<dbReference type="OrthoDB" id="537915at2759"/>
<evidence type="ECO:0000259" key="17">
    <source>
        <dbReference type="Pfam" id="PF00365"/>
    </source>
</evidence>
<comment type="subunit">
    <text evidence="14">Homotetramer.</text>
</comment>
<dbReference type="GO" id="GO:0046872">
    <property type="term" value="F:metal ion binding"/>
    <property type="evidence" value="ECO:0007669"/>
    <property type="project" value="UniProtKB-KW"/>
</dbReference>
<evidence type="ECO:0000256" key="14">
    <source>
        <dbReference type="HAMAP-Rule" id="MF_03184"/>
    </source>
</evidence>